<feature type="domain" description="DUF4062" evidence="2">
    <location>
        <begin position="8"/>
        <end position="85"/>
    </location>
</feature>
<dbReference type="OrthoDB" id="72299at2"/>
<dbReference type="Proteomes" id="UP000192132">
    <property type="component" value="Unassembled WGS sequence"/>
</dbReference>
<evidence type="ECO:0000259" key="2">
    <source>
        <dbReference type="Pfam" id="PF13271"/>
    </source>
</evidence>
<keyword evidence="1" id="KW-0175">Coiled coil</keyword>
<reference evidence="3 4" key="1">
    <citation type="submission" date="2016-10" db="EMBL/GenBank/DDBJ databases">
        <title>Draft Genome sequence of Alkanindiges sp. strain H1.</title>
        <authorList>
            <person name="Subhash Y."/>
            <person name="Lee S."/>
        </authorList>
    </citation>
    <scope>NUCLEOTIDE SEQUENCE [LARGE SCALE GENOMIC DNA]</scope>
    <source>
        <strain evidence="3 4">H1</strain>
    </source>
</reference>
<evidence type="ECO:0000313" key="4">
    <source>
        <dbReference type="Proteomes" id="UP000192132"/>
    </source>
</evidence>
<dbReference type="InterPro" id="IPR025139">
    <property type="entry name" value="DUF4062"/>
</dbReference>
<sequence>MIDKRYHVFICTSGVDMQAERVVLSQALVSQGFFSWGLEQRTPLTTAFARRQIDDCDYFVLLLGGCYGDLSASGVSYMHLEYIYAVTKQKPILVLMHEAPDSRAPELQEKTGEGKSKFSDFRQQLQRERDVVVSYRNMRDLEMAVRHAMPQMIERHPSAGWIRPQNTQKLQEEVDQLRQKIAQLELKSNVFREEAIQIPRVNPDELFAFDYKVHAYQDGNFKELRPQRKMKWGEILAVLGPGFSPAAPEENFSRVINEFLNQTSLGDVREVMPRAHATARSQINIRALHTIKMQLKHNNWIVPTGRDNRQRLLWELTPQAEKTLMTINQGKKAI</sequence>
<evidence type="ECO:0000313" key="3">
    <source>
        <dbReference type="EMBL" id="ONG38691.1"/>
    </source>
</evidence>
<protein>
    <recommendedName>
        <fullName evidence="2">DUF4062 domain-containing protein</fullName>
    </recommendedName>
</protein>
<dbReference type="Pfam" id="PF13271">
    <property type="entry name" value="DUF4062"/>
    <property type="match status" value="1"/>
</dbReference>
<keyword evidence="4" id="KW-1185">Reference proteome</keyword>
<dbReference type="EMBL" id="MLCN01000029">
    <property type="protein sequence ID" value="ONG38691.1"/>
    <property type="molecule type" value="Genomic_DNA"/>
</dbReference>
<gene>
    <name evidence="3" type="ORF">BKE30_10980</name>
</gene>
<accession>A0A1S8CSH2</accession>
<name>A0A1S8CSH2_9GAMM</name>
<evidence type="ECO:0000256" key="1">
    <source>
        <dbReference type="SAM" id="Coils"/>
    </source>
</evidence>
<feature type="coiled-coil region" evidence="1">
    <location>
        <begin position="167"/>
        <end position="194"/>
    </location>
</feature>
<dbReference type="RefSeq" id="WP_076878654.1">
    <property type="nucleotide sequence ID" value="NZ_MLCN01000029.1"/>
</dbReference>
<dbReference type="AlphaFoldDB" id="A0A1S8CSH2"/>
<proteinExistence type="predicted"/>
<dbReference type="STRING" id="1907941.BKE30_10980"/>
<organism evidence="3 4">
    <name type="scientific">Alkanindiges hydrocarboniclasticus</name>
    <dbReference type="NCBI Taxonomy" id="1907941"/>
    <lineage>
        <taxon>Bacteria</taxon>
        <taxon>Pseudomonadati</taxon>
        <taxon>Pseudomonadota</taxon>
        <taxon>Gammaproteobacteria</taxon>
        <taxon>Moraxellales</taxon>
        <taxon>Moraxellaceae</taxon>
        <taxon>Alkanindiges</taxon>
    </lineage>
</organism>
<comment type="caution">
    <text evidence="3">The sequence shown here is derived from an EMBL/GenBank/DDBJ whole genome shotgun (WGS) entry which is preliminary data.</text>
</comment>